<dbReference type="InterPro" id="IPR039418">
    <property type="entry name" value="LexA-like"/>
</dbReference>
<dbReference type="SUPFAM" id="SSF51306">
    <property type="entry name" value="LexA/Signal peptidase"/>
    <property type="match status" value="1"/>
</dbReference>
<comment type="caution">
    <text evidence="5">The sequence shown here is derived from an EMBL/GenBank/DDBJ whole genome shotgun (WGS) entry which is preliminary data.</text>
</comment>
<dbReference type="SMART" id="SM00530">
    <property type="entry name" value="HTH_XRE"/>
    <property type="match status" value="1"/>
</dbReference>
<dbReference type="PANTHER" id="PTHR40661:SF3">
    <property type="entry name" value="FELS-1 PROPHAGE TRANSCRIPTIONAL REGULATOR"/>
    <property type="match status" value="1"/>
</dbReference>
<dbReference type="PANTHER" id="PTHR40661">
    <property type="match status" value="1"/>
</dbReference>
<evidence type="ECO:0000256" key="1">
    <source>
        <dbReference type="ARBA" id="ARBA00023015"/>
    </source>
</evidence>
<protein>
    <submittedName>
        <fullName evidence="5">Phage repressor protein C with HTH and peptisase S24 domain</fullName>
    </submittedName>
</protein>
<evidence type="ECO:0000313" key="6">
    <source>
        <dbReference type="Proteomes" id="UP000277424"/>
    </source>
</evidence>
<dbReference type="Proteomes" id="UP000277424">
    <property type="component" value="Unassembled WGS sequence"/>
</dbReference>
<feature type="domain" description="HTH cro/C1-type" evidence="4">
    <location>
        <begin position="12"/>
        <end position="53"/>
    </location>
</feature>
<accession>A0A420WPK8</accession>
<dbReference type="InterPro" id="IPR001387">
    <property type="entry name" value="Cro/C1-type_HTH"/>
</dbReference>
<dbReference type="EMBL" id="RBIG01000001">
    <property type="protein sequence ID" value="RKQ72939.1"/>
    <property type="molecule type" value="Genomic_DNA"/>
</dbReference>
<dbReference type="AlphaFoldDB" id="A0A420WPK8"/>
<evidence type="ECO:0000256" key="2">
    <source>
        <dbReference type="ARBA" id="ARBA00023125"/>
    </source>
</evidence>
<dbReference type="Pfam" id="PF01381">
    <property type="entry name" value="HTH_3"/>
    <property type="match status" value="1"/>
</dbReference>
<dbReference type="Pfam" id="PF00717">
    <property type="entry name" value="Peptidase_S24"/>
    <property type="match status" value="1"/>
</dbReference>
<dbReference type="InterPro" id="IPR010982">
    <property type="entry name" value="Lambda_DNA-bd_dom_sf"/>
</dbReference>
<organism evidence="5 6">
    <name type="scientific">Oceanibaculum indicum</name>
    <dbReference type="NCBI Taxonomy" id="526216"/>
    <lineage>
        <taxon>Bacteria</taxon>
        <taxon>Pseudomonadati</taxon>
        <taxon>Pseudomonadota</taxon>
        <taxon>Alphaproteobacteria</taxon>
        <taxon>Rhodospirillales</taxon>
        <taxon>Oceanibaculaceae</taxon>
        <taxon>Oceanibaculum</taxon>
    </lineage>
</organism>
<evidence type="ECO:0000313" key="5">
    <source>
        <dbReference type="EMBL" id="RKQ72939.1"/>
    </source>
</evidence>
<name>A0A420WPK8_9PROT</name>
<dbReference type="SUPFAM" id="SSF47413">
    <property type="entry name" value="lambda repressor-like DNA-binding domains"/>
    <property type="match status" value="1"/>
</dbReference>
<sequence>MMLAQNVGGIMELAKRADLSHQVVRKYVRGVSDPSRQRLIALARAGNVRLEWLATGEGEMLAGANDPLAVDGRVRTKAGHEGLVPVPLIGVSPAGLDCTLQPTGEQVGDAKPSGNAPEGEPALIYLDMKHMPELPGLQASQLAIHVMRGDSMEPTIPANTPVLIDRSEDGARPADDVFVFCLEGRVLMKRLQWLPGRRLRVRSDNPTYEGYDIDLSVDQPFLLIGRALYALRLI</sequence>
<proteinExistence type="predicted"/>
<dbReference type="PROSITE" id="PS50943">
    <property type="entry name" value="HTH_CROC1"/>
    <property type="match status" value="1"/>
</dbReference>
<evidence type="ECO:0000256" key="3">
    <source>
        <dbReference type="ARBA" id="ARBA00023163"/>
    </source>
</evidence>
<dbReference type="Gene3D" id="1.10.260.40">
    <property type="entry name" value="lambda repressor-like DNA-binding domains"/>
    <property type="match status" value="1"/>
</dbReference>
<evidence type="ECO:0000259" key="4">
    <source>
        <dbReference type="PROSITE" id="PS50943"/>
    </source>
</evidence>
<gene>
    <name evidence="5" type="ORF">BCL74_0709</name>
</gene>
<keyword evidence="1" id="KW-0805">Transcription regulation</keyword>
<dbReference type="InterPro" id="IPR036286">
    <property type="entry name" value="LexA/Signal_pep-like_sf"/>
</dbReference>
<reference evidence="5 6" key="1">
    <citation type="submission" date="2018-10" db="EMBL/GenBank/DDBJ databases">
        <title>Comparative analysis of microorganisms from saline springs in Andes Mountain Range, Colombia.</title>
        <authorList>
            <person name="Rubin E."/>
        </authorList>
    </citation>
    <scope>NUCLEOTIDE SEQUENCE [LARGE SCALE GENOMIC DNA]</scope>
    <source>
        <strain evidence="5 6">USBA 36</strain>
    </source>
</reference>
<dbReference type="GO" id="GO:0003677">
    <property type="term" value="F:DNA binding"/>
    <property type="evidence" value="ECO:0007669"/>
    <property type="project" value="UniProtKB-KW"/>
</dbReference>
<keyword evidence="3" id="KW-0804">Transcription</keyword>
<dbReference type="CDD" id="cd06529">
    <property type="entry name" value="S24_LexA-like"/>
    <property type="match status" value="1"/>
</dbReference>
<dbReference type="Gene3D" id="2.10.109.10">
    <property type="entry name" value="Umud Fragment, subunit A"/>
    <property type="match status" value="1"/>
</dbReference>
<keyword evidence="2" id="KW-0238">DNA-binding</keyword>
<dbReference type="InterPro" id="IPR015927">
    <property type="entry name" value="Peptidase_S24_S26A/B/C"/>
</dbReference>
<dbReference type="CDD" id="cd00093">
    <property type="entry name" value="HTH_XRE"/>
    <property type="match status" value="1"/>
</dbReference>